<dbReference type="PROSITE" id="PS51272">
    <property type="entry name" value="SLH"/>
    <property type="match status" value="3"/>
</dbReference>
<reference evidence="5" key="1">
    <citation type="journal article" date="2019" name="Int. J. Syst. Evol. Microbiol.">
        <title>The Global Catalogue of Microorganisms (GCM) 10K type strain sequencing project: providing services to taxonomists for standard genome sequencing and annotation.</title>
        <authorList>
            <consortium name="The Broad Institute Genomics Platform"/>
            <consortium name="The Broad Institute Genome Sequencing Center for Infectious Disease"/>
            <person name="Wu L."/>
            <person name="Ma J."/>
        </authorList>
    </citation>
    <scope>NUCLEOTIDE SEQUENCE [LARGE SCALE GENOMIC DNA]</scope>
    <source>
        <strain evidence="5">CCM 8749</strain>
    </source>
</reference>
<dbReference type="Pfam" id="PF10102">
    <property type="entry name" value="DUF2341"/>
    <property type="match status" value="1"/>
</dbReference>
<feature type="domain" description="SLH" evidence="3">
    <location>
        <begin position="2248"/>
        <end position="2307"/>
    </location>
</feature>
<dbReference type="InterPro" id="IPR018765">
    <property type="entry name" value="DUF2341"/>
</dbReference>
<keyword evidence="5" id="KW-1185">Reference proteome</keyword>
<dbReference type="Gene3D" id="2.60.120.200">
    <property type="match status" value="1"/>
</dbReference>
<comment type="caution">
    <text evidence="4">The sequence shown here is derived from an EMBL/GenBank/DDBJ whole genome shotgun (WGS) entry which is preliminary data.</text>
</comment>
<evidence type="ECO:0000259" key="3">
    <source>
        <dbReference type="PROSITE" id="PS51272"/>
    </source>
</evidence>
<dbReference type="Gene3D" id="2.160.20.110">
    <property type="match status" value="1"/>
</dbReference>
<feature type="chain" id="PRO_5046753539" evidence="2">
    <location>
        <begin position="34"/>
        <end position="2438"/>
    </location>
</feature>
<dbReference type="InterPro" id="IPR011050">
    <property type="entry name" value="Pectin_lyase_fold/virulence"/>
</dbReference>
<dbReference type="PANTHER" id="PTHR45867:SF3">
    <property type="entry name" value="ACID PHOSPHATASE TYPE 7"/>
    <property type="match status" value="1"/>
</dbReference>
<dbReference type="Pfam" id="PF16656">
    <property type="entry name" value="Pur_ac_phosph_N"/>
    <property type="match status" value="1"/>
</dbReference>
<accession>A0ABW1IT16</accession>
<dbReference type="Gene3D" id="3.60.21.10">
    <property type="match status" value="2"/>
</dbReference>
<dbReference type="InterPro" id="IPR015914">
    <property type="entry name" value="PAPs_N"/>
</dbReference>
<dbReference type="EMBL" id="JBHSQV010000177">
    <property type="protein sequence ID" value="MFC5988151.1"/>
    <property type="molecule type" value="Genomic_DNA"/>
</dbReference>
<feature type="domain" description="SLH" evidence="3">
    <location>
        <begin position="2308"/>
        <end position="2371"/>
    </location>
</feature>
<dbReference type="Gene3D" id="1.20.1270.70">
    <property type="entry name" value="Designed single chain three-helix bundle"/>
    <property type="match status" value="1"/>
</dbReference>
<name>A0ABW1IT16_9BACL</name>
<dbReference type="Gene3D" id="2.60.40.380">
    <property type="entry name" value="Purple acid phosphatase-like, N-terminal"/>
    <property type="match status" value="1"/>
</dbReference>
<dbReference type="Pfam" id="PF00395">
    <property type="entry name" value="SLH"/>
    <property type="match status" value="3"/>
</dbReference>
<dbReference type="InterPro" id="IPR008963">
    <property type="entry name" value="Purple_acid_Pase-like_N"/>
</dbReference>
<dbReference type="Proteomes" id="UP001596250">
    <property type="component" value="Unassembled WGS sequence"/>
</dbReference>
<evidence type="ECO:0000256" key="2">
    <source>
        <dbReference type="SAM" id="SignalP"/>
    </source>
</evidence>
<dbReference type="InterPro" id="IPR001119">
    <property type="entry name" value="SLH_dom"/>
</dbReference>
<feature type="domain" description="SLH" evidence="3">
    <location>
        <begin position="2379"/>
        <end position="2438"/>
    </location>
</feature>
<dbReference type="InterPro" id="IPR013320">
    <property type="entry name" value="ConA-like_dom_sf"/>
</dbReference>
<dbReference type="SUPFAM" id="SSF51126">
    <property type="entry name" value="Pectin lyase-like"/>
    <property type="match status" value="1"/>
</dbReference>
<dbReference type="InterPro" id="IPR029052">
    <property type="entry name" value="Metallo-depent_PP-like"/>
</dbReference>
<gene>
    <name evidence="4" type="ORF">ACFPXP_17250</name>
</gene>
<evidence type="ECO:0000256" key="1">
    <source>
        <dbReference type="ARBA" id="ARBA00022729"/>
    </source>
</evidence>
<dbReference type="SUPFAM" id="SSF49363">
    <property type="entry name" value="Purple acid phosphatase, N-terminal domain"/>
    <property type="match status" value="1"/>
</dbReference>
<feature type="signal peptide" evidence="2">
    <location>
        <begin position="1"/>
        <end position="33"/>
    </location>
</feature>
<dbReference type="RefSeq" id="WP_379895599.1">
    <property type="nucleotide sequence ID" value="NZ_CBCSCT010000020.1"/>
</dbReference>
<sequence length="2438" mass="267856">MRKRCTRHFTIVFLVTILLLNSLISANPGVINAAETTQEVDLIGEGTVESPFQIADEADFHRMSELINSGNEKYTGEKFYVVTNDILLNEPFTPIDRFDGVFDGQGHTISDLRISETLTSAPFDLGMIRVNNGTIRDLGIVDSTVTVVGKLSTYSGGIFAGTIASQNNGIIERVSVINGAVNASGAESAGGITGRSSGEDSAIRDSYFQGSVTAWRQPSGIVGYYNDKGTIERNFVDAHIVSSNAYAGLVVAYPNDITIQNNVVYNGSITGGRENWAHRVIGTAARLSSGNVGNNYVNRDIPPMNNNTGIDVNGIDTTPEELKTQAFYEGIGWDFENVWTFSDKYERPMLSFAKMSQRPDRITVTFHGDTQTRKGFTWYTSVEVDNSVLIVSETGEFTDSIEFGATDTVLSDGVMHKAVATGLKPGTVYYYKVGDKTSNSFSNVGTFTTSGNSDQFTFIHITDTQAKNEAEALLATNTFEEAQRVVPEAAFYLHKGDVVQNGDVESEWKLMLNLPKSVLMNTTIAPAAGNHEYEPNAFNHHFNLEAVNGQDPSTGVYYSFDYGNTHFAVLNTNEDPYQGISDSQLEWLESDIKQARQNGAKWVILSLHKGVYTTANHVNDADVMSLRKILVPLIDELDIDLVLQGHDHILAKSKSLVYDPEGTASAAIADTDTYVEISNGKRIEYAMNPNGTYYFIAGTAGAKHYNQTSQLNEFDLNSYLGLFDYSVPSTDLQHFAKVNVSDSKLTVMTYEIKNGGVAISSEGFGIDREVMQMIQAVDILPAPENAVQADQAKVEEVYAAYRMLNDAQQEAVSNKDKLFAVMKKLYHFGQSDSYLLPWADTEAHYRQSISVHNFTSETYTNAPVLLKLKDIPAGTSSDTLNLFGEDGVRLDYEVESWDPSGVSAVWVRMPELPKNSTTTLWAYYGGSKYEAEASMVWNDSFELVEHFNQALSDGETISDSTGKQVGSVTHSIGLSVNEDGRRMGEFDNAKITYDSIGSDFDKITISAVYKADEKNAEKMNGTIAALVARDVHENPNDNVNAYVLGVDGTNGMNVHGGYTGTWRESAAQGTWKSSDQAIPTDGKSHLLTLTYDGMTVSLYLDGANIYNGFAEKRTIVDLLNLPTTIGAFSNEEMAGAFNGLIDEVWITSETTDAEWESFRYSNLLGNNVGYSQIVSKKDEKISLSLGSPMTGETSKNGKTVISGSVNKPATITMKLNDMTREIGTVQAGSFTLKAPVDVDHGEVLEIIAASLGDSSDTAQSVVSLLEITDSEAPNKPTVWDTSNHGVVTGSEVDLHASIDTDVSEQINVDFYAYETIALHPDNVKVYEGDTAGLPSSTLPFVANLNTVTEATYQITHSAMLVEGDLFAEPYEHAGTVTEATYQIAHSMIPVRRSSTALYNTTSSVTDNVYQIYEVELTEEQLQQSTFHITWKGRSEREVTSYVYDNNLSQWIMTGNAYAPENHQFTIHMSIENTHQVVNNGKLYLLFWRGMTEPIDNRSTYKPALGQYDFSIMAIPDTQLYAQSYPDRTMAQFQWIADHFNSTKNIMALSLGDLVNRPYLRERYQFELMSKAYGLLENKNIPYAITWGNHDYDYGTNHDILYKQYYSADRIRNAGGSYFGSQIDNDAAYYLIEKNGAKIMLLTFPYWAKEAEFKWAENAIALHSDYSVIIATHKYISRYGKIQDAQAEEIRRRLVVPFHNVKMLLNGHDTGTNVHYENINGRPVYSIVTDYQSLPPGGGGFIRNIHFDLENDLVYFNTYSPISGETWSGLTREPVTNPPGFYKTHMDEFVIPVDFGGTQTRTLTTDSLSISSEDPIQIGQSQTITGSGEVMAQLDHLQESESYEWWVRATDMAGNVTDSVYSSLYVTTSQAKAELIAMVHQAESLTNKGLYTAESLEALETALRRAKAVLAASASTEADYASAADTLRIAYGNLKYKPADYTAVESAIAKAKALNPNDYVDFSGVTAAMNAVEYGKDIREQDLVDGYAQAIQAAISALVKKPVRPQPDYSGGYISGYTPEEESTGIDVLVDGVTESMGKATTETVNGQRVTTVTLDPEKLEDILADKGQGAVITIMVNTESDAAIVELNGQMVKSLENKQAVIEVRTERGTYTLPADQINMDSPSSQFGNAVHLKDIKVEIEIAVLTVDELKAVENIAEQEAFTLVAPPLHFTVRAGYGNKVVEVSEFSDYVERTITLPDGVESTQVTTGVVIDPDGQVRHVPTHIAVIDGMTYAKIHSLTNSTYALVSHSAQFEDIIGHWANEAAHDLGSRMIIEGTGMGEFSPNRDVTRAEFAAIIVRALGLKLEDGTTTFSDVNADDWYYGAVQTAYAYDLIEGFGDGSFRPMDRITREQAMVMTAKAMNLTGLKEKLQSREAAALLASFTDASDVSLWAVEGAADSLQAGIVTGRSAETLAPKAFITRAEIAVMVRKLLQQSELI</sequence>
<dbReference type="Pfam" id="PF00149">
    <property type="entry name" value="Metallophos"/>
    <property type="match status" value="2"/>
</dbReference>
<protein>
    <submittedName>
        <fullName evidence="4">DUF2341 domain-containing protein</fullName>
    </submittedName>
</protein>
<evidence type="ECO:0000313" key="4">
    <source>
        <dbReference type="EMBL" id="MFC5988151.1"/>
    </source>
</evidence>
<proteinExistence type="predicted"/>
<dbReference type="Gene3D" id="1.20.1270.90">
    <property type="entry name" value="AF1782-like"/>
    <property type="match status" value="1"/>
</dbReference>
<dbReference type="InterPro" id="IPR004843">
    <property type="entry name" value="Calcineurin-like_PHP"/>
</dbReference>
<dbReference type="SUPFAM" id="SSF56300">
    <property type="entry name" value="Metallo-dependent phosphatases"/>
    <property type="match status" value="2"/>
</dbReference>
<dbReference type="SUPFAM" id="SSF49899">
    <property type="entry name" value="Concanavalin A-like lectins/glucanases"/>
    <property type="match status" value="1"/>
</dbReference>
<keyword evidence="1 2" id="KW-0732">Signal</keyword>
<organism evidence="4 5">
    <name type="scientific">Marinicrinis lubricantis</name>
    <dbReference type="NCBI Taxonomy" id="2086470"/>
    <lineage>
        <taxon>Bacteria</taxon>
        <taxon>Bacillati</taxon>
        <taxon>Bacillota</taxon>
        <taxon>Bacilli</taxon>
        <taxon>Bacillales</taxon>
        <taxon>Paenibacillaceae</taxon>
    </lineage>
</organism>
<dbReference type="PANTHER" id="PTHR45867">
    <property type="entry name" value="PURPLE ACID PHOSPHATASE"/>
    <property type="match status" value="1"/>
</dbReference>
<evidence type="ECO:0000313" key="5">
    <source>
        <dbReference type="Proteomes" id="UP001596250"/>
    </source>
</evidence>